<reference evidence="2 3" key="1">
    <citation type="submission" date="2024-02" db="EMBL/GenBank/DDBJ databases">
        <title>Deinococcus carri NBRC 110142.</title>
        <authorList>
            <person name="Ichikawa N."/>
            <person name="Katano-Makiyama Y."/>
            <person name="Hidaka K."/>
        </authorList>
    </citation>
    <scope>NUCLEOTIDE SEQUENCE [LARGE SCALE GENOMIC DNA]</scope>
    <source>
        <strain evidence="2 3">NBRC 110142</strain>
    </source>
</reference>
<comment type="caution">
    <text evidence="2">The sequence shown here is derived from an EMBL/GenBank/DDBJ whole genome shotgun (WGS) entry which is preliminary data.</text>
</comment>
<feature type="signal peptide" evidence="1">
    <location>
        <begin position="1"/>
        <end position="21"/>
    </location>
</feature>
<name>A0ABP9WFE1_9DEIO</name>
<evidence type="ECO:0000256" key="1">
    <source>
        <dbReference type="SAM" id="SignalP"/>
    </source>
</evidence>
<dbReference type="Proteomes" id="UP001401887">
    <property type="component" value="Unassembled WGS sequence"/>
</dbReference>
<keyword evidence="1" id="KW-0732">Signal</keyword>
<organism evidence="2 3">
    <name type="scientific">Deinococcus carri</name>
    <dbReference type="NCBI Taxonomy" id="1211323"/>
    <lineage>
        <taxon>Bacteria</taxon>
        <taxon>Thermotogati</taxon>
        <taxon>Deinococcota</taxon>
        <taxon>Deinococci</taxon>
        <taxon>Deinococcales</taxon>
        <taxon>Deinococcaceae</taxon>
        <taxon>Deinococcus</taxon>
    </lineage>
</organism>
<evidence type="ECO:0008006" key="4">
    <source>
        <dbReference type="Google" id="ProtNLM"/>
    </source>
</evidence>
<sequence>MKKTILTLAAALGLFTGGVGTAQFFKSLDTSETRDATLAELPAQAEALIRRTQGLGNPSAAQISQVNAEVAVQLQYMQVRQNAEIIRLLTQIAAKK</sequence>
<proteinExistence type="predicted"/>
<dbReference type="RefSeq" id="WP_345467959.1">
    <property type="nucleotide sequence ID" value="NZ_BAABRP010000024.1"/>
</dbReference>
<accession>A0ABP9WFE1</accession>
<evidence type="ECO:0000313" key="2">
    <source>
        <dbReference type="EMBL" id="GAA5514808.1"/>
    </source>
</evidence>
<protein>
    <recommendedName>
        <fullName evidence="4">DUF4168 domain-containing protein</fullName>
    </recommendedName>
</protein>
<gene>
    <name evidence="2" type="ORF">Dcar01_03569</name>
</gene>
<dbReference type="EMBL" id="BAABRP010000024">
    <property type="protein sequence ID" value="GAA5514808.1"/>
    <property type="molecule type" value="Genomic_DNA"/>
</dbReference>
<feature type="chain" id="PRO_5045549707" description="DUF4168 domain-containing protein" evidence="1">
    <location>
        <begin position="22"/>
        <end position="96"/>
    </location>
</feature>
<evidence type="ECO:0000313" key="3">
    <source>
        <dbReference type="Proteomes" id="UP001401887"/>
    </source>
</evidence>
<keyword evidence="3" id="KW-1185">Reference proteome</keyword>